<dbReference type="Proteomes" id="UP000031627">
    <property type="component" value="Chromosome"/>
</dbReference>
<dbReference type="EC" id="3.4.21.89" evidence="4 13"/>
<dbReference type="CDD" id="cd06530">
    <property type="entry name" value="S26_SPase_I"/>
    <property type="match status" value="1"/>
</dbReference>
<evidence type="ECO:0000256" key="9">
    <source>
        <dbReference type="ARBA" id="ARBA00022801"/>
    </source>
</evidence>
<evidence type="ECO:0000256" key="11">
    <source>
        <dbReference type="ARBA" id="ARBA00023136"/>
    </source>
</evidence>
<gene>
    <name evidence="16" type="primary">lepB</name>
    <name evidence="16" type="ORF">TGUWTKB_4080</name>
</gene>
<dbReference type="InterPro" id="IPR019756">
    <property type="entry name" value="Pept_S26A_signal_pept_1_Ser-AS"/>
</dbReference>
<evidence type="ECO:0000256" key="1">
    <source>
        <dbReference type="ARBA" id="ARBA00000677"/>
    </source>
</evidence>
<evidence type="ECO:0000256" key="2">
    <source>
        <dbReference type="ARBA" id="ARBA00004651"/>
    </source>
</evidence>
<evidence type="ECO:0000256" key="8">
    <source>
        <dbReference type="ARBA" id="ARBA00022692"/>
    </source>
</evidence>
<keyword evidence="17" id="KW-1185">Reference proteome</keyword>
<dbReference type="PRINTS" id="PR00727">
    <property type="entry name" value="LEADERPTASE"/>
</dbReference>
<sequence length="290" mass="33950">MLTGIFWGINFVKSKIFLQPEKNSGLITIKSIGSFFPVLITVLIIRSFFFEPFQIPSGSMMPTLLVGDFIFVKKYLYGIKDPIFNKTIIKTGHPKRGDIVVFQSPTDKRSNYIKRVIGIPGDKIIYDNEKKELTILRKNSADGKFCQIPIKYYDIKNENNLNQKKNNEKLKDFYESPQFQNLKKFFDVSLKKEKINKNINHNILLLNPQTDDLKKIYSNQQTKKITTWIVPDKQYFVMGDNRDDSFDSRYWGFVPEKNLIGKAVTIWMSFKKQDKKFPTGIRLNRLGRIY</sequence>
<proteinExistence type="inferred from homology"/>
<evidence type="ECO:0000256" key="4">
    <source>
        <dbReference type="ARBA" id="ARBA00013208"/>
    </source>
</evidence>
<dbReference type="PANTHER" id="PTHR43390:SF1">
    <property type="entry name" value="CHLOROPLAST PROCESSING PEPTIDASE"/>
    <property type="match status" value="1"/>
</dbReference>
<keyword evidence="9 13" id="KW-0378">Hydrolase</keyword>
<reference evidence="16 17" key="2">
    <citation type="journal article" date="2014" name="Curr. Biol.">
        <title>Symbiont-Supplemented Maternal Investment Underpinning Host's Ecological Adaptation.</title>
        <authorList>
            <person name="Kaiwa N."/>
            <person name="Hosokawa T."/>
            <person name="Nikoh N."/>
            <person name="Tanahashi M."/>
            <person name="Moriyama M."/>
            <person name="Meng X.Y."/>
            <person name="Maeda T."/>
            <person name="Yamaguchi K."/>
            <person name="Shigenobu S."/>
            <person name="Ito M."/>
            <person name="Fukatsu T."/>
        </authorList>
    </citation>
    <scope>NUCLEOTIDE SEQUENCE [LARGE SCALE GENOMIC DNA]</scope>
    <source>
        <strain evidence="16 17">UwTKB</strain>
    </source>
</reference>
<evidence type="ECO:0000256" key="7">
    <source>
        <dbReference type="ARBA" id="ARBA00022670"/>
    </source>
</evidence>
<dbReference type="InterPro" id="IPR019758">
    <property type="entry name" value="Pept_S26A_signal_pept_1_CS"/>
</dbReference>
<evidence type="ECO:0000259" key="15">
    <source>
        <dbReference type="Pfam" id="PF10502"/>
    </source>
</evidence>
<evidence type="ECO:0000313" key="17">
    <source>
        <dbReference type="Proteomes" id="UP000031627"/>
    </source>
</evidence>
<dbReference type="InterPro" id="IPR019766">
    <property type="entry name" value="Sign_pep_all-beta_subdom"/>
</dbReference>
<dbReference type="PROSITE" id="PS00501">
    <property type="entry name" value="SPASE_I_1"/>
    <property type="match status" value="1"/>
</dbReference>
<dbReference type="EMBL" id="AP014521">
    <property type="protein sequence ID" value="BAP58635.1"/>
    <property type="molecule type" value="Genomic_DNA"/>
</dbReference>
<dbReference type="GO" id="GO:0006465">
    <property type="term" value="P:signal peptide processing"/>
    <property type="evidence" value="ECO:0007669"/>
    <property type="project" value="InterPro"/>
</dbReference>
<dbReference type="GO" id="GO:0009003">
    <property type="term" value="F:signal peptidase activity"/>
    <property type="evidence" value="ECO:0007669"/>
    <property type="project" value="UniProtKB-EC"/>
</dbReference>
<dbReference type="PROSITE" id="PS00761">
    <property type="entry name" value="SPASE_I_3"/>
    <property type="match status" value="1"/>
</dbReference>
<accession>A0A090AS13</accession>
<dbReference type="InterPro" id="IPR036286">
    <property type="entry name" value="LexA/Signal_pep-like_sf"/>
</dbReference>
<dbReference type="PROSITE" id="PS00760">
    <property type="entry name" value="SPASE_I_2"/>
    <property type="match status" value="1"/>
</dbReference>
<organism evidence="16 17">
    <name type="scientific">Candidatus Tachikawaea gelatinosa</name>
    <dbReference type="NCBI Taxonomy" id="1410383"/>
    <lineage>
        <taxon>Bacteria</taxon>
        <taxon>Pseudomonadati</taxon>
        <taxon>Pseudomonadota</taxon>
        <taxon>Gammaproteobacteria</taxon>
        <taxon>Enterobacterales</taxon>
        <taxon>Enterobacteriaceae</taxon>
        <taxon>Candidatus Tachikawaea</taxon>
    </lineage>
</organism>
<name>A0A090AS13_9ENTR</name>
<dbReference type="InterPro" id="IPR000223">
    <property type="entry name" value="Pept_S26A_signal_pept_1"/>
</dbReference>
<feature type="active site" evidence="12">
    <location>
        <position position="114"/>
    </location>
</feature>
<keyword evidence="6" id="KW-1003">Cell membrane</keyword>
<evidence type="ECO:0000256" key="3">
    <source>
        <dbReference type="ARBA" id="ARBA00009370"/>
    </source>
</evidence>
<evidence type="ECO:0000256" key="5">
    <source>
        <dbReference type="ARBA" id="ARBA00019232"/>
    </source>
</evidence>
<keyword evidence="10 13" id="KW-1133">Transmembrane helix</keyword>
<dbReference type="NCBIfam" id="TIGR02227">
    <property type="entry name" value="sigpep_I_bact"/>
    <property type="match status" value="1"/>
</dbReference>
<dbReference type="GO" id="GO:0004252">
    <property type="term" value="F:serine-type endopeptidase activity"/>
    <property type="evidence" value="ECO:0007669"/>
    <property type="project" value="InterPro"/>
</dbReference>
<dbReference type="AlphaFoldDB" id="A0A090AS13"/>
<dbReference type="Pfam" id="PF10502">
    <property type="entry name" value="Peptidase_S26"/>
    <property type="match status" value="1"/>
</dbReference>
<feature type="active site" evidence="12">
    <location>
        <position position="59"/>
    </location>
</feature>
<dbReference type="GO" id="GO:0005886">
    <property type="term" value="C:plasma membrane"/>
    <property type="evidence" value="ECO:0007669"/>
    <property type="project" value="UniProtKB-SubCell"/>
</dbReference>
<dbReference type="SUPFAM" id="SSF51306">
    <property type="entry name" value="LexA/Signal peptidase"/>
    <property type="match status" value="1"/>
</dbReference>
<evidence type="ECO:0000256" key="6">
    <source>
        <dbReference type="ARBA" id="ARBA00022475"/>
    </source>
</evidence>
<dbReference type="NCBIfam" id="NF008114">
    <property type="entry name" value="PRK10861.1"/>
    <property type="match status" value="1"/>
</dbReference>
<evidence type="ECO:0000313" key="16">
    <source>
        <dbReference type="EMBL" id="BAP58635.1"/>
    </source>
</evidence>
<comment type="caution">
    <text evidence="14">Lacks conserved residue(s) required for the propagation of feature annotation.</text>
</comment>
<keyword evidence="11 13" id="KW-0472">Membrane</keyword>
<comment type="similarity">
    <text evidence="3 14">Belongs to the peptidase S26 family.</text>
</comment>
<reference evidence="17" key="1">
    <citation type="submission" date="2013-11" db="EMBL/GenBank/DDBJ databases">
        <title>Symbiont-containing voluminous jelly as an extraordinary maternal gift for overwintering insect nymphs.</title>
        <authorList>
            <person name="Kaiwa N."/>
            <person name="Hosokawa T."/>
            <person name="Nikoh N."/>
            <person name="Meng X.Y."/>
            <person name="Tanahashi M."/>
            <person name="Moriyama M."/>
            <person name="Maeda T."/>
            <person name="Yamaguchi K."/>
            <person name="Shigenobu S."/>
            <person name="Ito M."/>
            <person name="Fukatsu T."/>
        </authorList>
    </citation>
    <scope>NUCLEOTIDE SEQUENCE [LARGE SCALE GENOMIC DNA]</scope>
    <source>
        <strain evidence="17">UwTKB</strain>
    </source>
</reference>
<evidence type="ECO:0000256" key="12">
    <source>
        <dbReference type="PIRSR" id="PIRSR600223-1"/>
    </source>
</evidence>
<dbReference type="KEGG" id="sbw:TGUWTKB_4080"/>
<comment type="subcellular location">
    <subcellularLocation>
        <location evidence="2">Cell membrane</location>
        <topology evidence="2">Multi-pass membrane protein</topology>
    </subcellularLocation>
    <subcellularLocation>
        <location evidence="14">Membrane</location>
        <topology evidence="14">Multi-pass membrane protein</topology>
    </subcellularLocation>
</comment>
<protein>
    <recommendedName>
        <fullName evidence="5 13">Signal peptidase I</fullName>
        <ecNumber evidence="4 13">3.4.21.89</ecNumber>
    </recommendedName>
</protein>
<dbReference type="InterPro" id="IPR019757">
    <property type="entry name" value="Pept_S26A_signal_pept_1_Lys-AS"/>
</dbReference>
<feature type="domain" description="Peptidase S26" evidence="15">
    <location>
        <begin position="31"/>
        <end position="267"/>
    </location>
</feature>
<keyword evidence="7 13" id="KW-0645">Protease</keyword>
<keyword evidence="8 13" id="KW-0812">Transmembrane</keyword>
<evidence type="ECO:0000256" key="14">
    <source>
        <dbReference type="RuleBase" id="RU362042"/>
    </source>
</evidence>
<dbReference type="STRING" id="1410383.TGUWTKB_4080"/>
<dbReference type="Gene3D" id="2.10.109.10">
    <property type="entry name" value="Umud Fragment, subunit A"/>
    <property type="match status" value="1"/>
</dbReference>
<evidence type="ECO:0000256" key="10">
    <source>
        <dbReference type="ARBA" id="ARBA00022989"/>
    </source>
</evidence>
<feature type="transmembrane region" description="Helical" evidence="13">
    <location>
        <begin position="27"/>
        <end position="49"/>
    </location>
</feature>
<dbReference type="Gene3D" id="2.170.230.10">
    <property type="match status" value="1"/>
</dbReference>
<dbReference type="HOGENOM" id="CLU_028723_1_1_6"/>
<dbReference type="InterPro" id="IPR019533">
    <property type="entry name" value="Peptidase_S26"/>
</dbReference>
<comment type="catalytic activity">
    <reaction evidence="1 13">
        <text>Cleavage of hydrophobic, N-terminal signal or leader sequences from secreted and periplasmic proteins.</text>
        <dbReference type="EC" id="3.4.21.89"/>
    </reaction>
</comment>
<evidence type="ECO:0000256" key="13">
    <source>
        <dbReference type="RuleBase" id="RU003993"/>
    </source>
</evidence>
<dbReference type="PANTHER" id="PTHR43390">
    <property type="entry name" value="SIGNAL PEPTIDASE I"/>
    <property type="match status" value="1"/>
</dbReference>